<dbReference type="AlphaFoldDB" id="A0A1R3RMV4"/>
<keyword evidence="6" id="KW-0999">Mitochondrion inner membrane</keyword>
<evidence type="ECO:0000313" key="14">
    <source>
        <dbReference type="EMBL" id="OOF95779.1"/>
    </source>
</evidence>
<dbReference type="Pfam" id="PF11711">
    <property type="entry name" value="Tim54"/>
    <property type="match status" value="1"/>
</dbReference>
<dbReference type="InterPro" id="IPR050187">
    <property type="entry name" value="Lipid_Phosphate_FormReg"/>
</dbReference>
<feature type="compositionally biased region" description="Basic and acidic residues" evidence="12">
    <location>
        <begin position="247"/>
        <end position="268"/>
    </location>
</feature>
<feature type="compositionally biased region" description="Low complexity" evidence="12">
    <location>
        <begin position="223"/>
        <end position="246"/>
    </location>
</feature>
<keyword evidence="4" id="KW-0813">Transport</keyword>
<evidence type="ECO:0000256" key="6">
    <source>
        <dbReference type="ARBA" id="ARBA00022792"/>
    </source>
</evidence>
<evidence type="ECO:0000256" key="2">
    <source>
        <dbReference type="ARBA" id="ARBA00006355"/>
    </source>
</evidence>
<evidence type="ECO:0000256" key="9">
    <source>
        <dbReference type="ARBA" id="ARBA00023010"/>
    </source>
</evidence>
<feature type="compositionally biased region" description="Pro residues" evidence="12">
    <location>
        <begin position="213"/>
        <end position="222"/>
    </location>
</feature>
<evidence type="ECO:0000256" key="13">
    <source>
        <dbReference type="SAM" id="Phobius"/>
    </source>
</evidence>
<evidence type="ECO:0000256" key="4">
    <source>
        <dbReference type="ARBA" id="ARBA00022448"/>
    </source>
</evidence>
<comment type="subcellular location">
    <subcellularLocation>
        <location evidence="1">Mitochondrion inner membrane</location>
        <topology evidence="1">Single-pass membrane protein</topology>
    </subcellularLocation>
</comment>
<feature type="region of interest" description="Disordered" evidence="12">
    <location>
        <begin position="346"/>
        <end position="369"/>
    </location>
</feature>
<dbReference type="PANTHER" id="PTHR12358">
    <property type="entry name" value="SPHINGOSINE KINASE"/>
    <property type="match status" value="1"/>
</dbReference>
<dbReference type="PANTHER" id="PTHR12358:SF101">
    <property type="entry name" value="MITOCHONDRIAL IMPORT INNER MEMBRANE TRANSLOCASE SUBUNIT TIM54"/>
    <property type="match status" value="1"/>
</dbReference>
<dbReference type="Proteomes" id="UP000188318">
    <property type="component" value="Unassembled WGS sequence"/>
</dbReference>
<evidence type="ECO:0000256" key="7">
    <source>
        <dbReference type="ARBA" id="ARBA00022927"/>
    </source>
</evidence>
<dbReference type="STRING" id="602072.A0A1R3RMV4"/>
<evidence type="ECO:0000256" key="3">
    <source>
        <dbReference type="ARBA" id="ARBA00020796"/>
    </source>
</evidence>
<dbReference type="GO" id="GO:0005743">
    <property type="term" value="C:mitochondrial inner membrane"/>
    <property type="evidence" value="ECO:0007669"/>
    <property type="project" value="UniProtKB-SubCell"/>
</dbReference>
<evidence type="ECO:0000256" key="11">
    <source>
        <dbReference type="ARBA" id="ARBA00023136"/>
    </source>
</evidence>
<dbReference type="OMA" id="RNWMIFF"/>
<dbReference type="VEuPathDB" id="FungiDB:ASPCADRAFT_146071"/>
<protein>
    <recommendedName>
        <fullName evidence="3">Mitochondrial import inner membrane translocase subunit TIM54</fullName>
    </recommendedName>
</protein>
<feature type="region of interest" description="Disordered" evidence="12">
    <location>
        <begin position="1"/>
        <end position="26"/>
    </location>
</feature>
<evidence type="ECO:0000256" key="10">
    <source>
        <dbReference type="ARBA" id="ARBA00023128"/>
    </source>
</evidence>
<dbReference type="GO" id="GO:0015031">
    <property type="term" value="P:protein transport"/>
    <property type="evidence" value="ECO:0007669"/>
    <property type="project" value="UniProtKB-KW"/>
</dbReference>
<name>A0A1R3RMV4_ASPC5</name>
<keyword evidence="11 13" id="KW-0472">Membrane</keyword>
<evidence type="ECO:0000256" key="12">
    <source>
        <dbReference type="SAM" id="MobiDB-lite"/>
    </source>
</evidence>
<organism evidence="14 15">
    <name type="scientific">Aspergillus carbonarius (strain ITEM 5010)</name>
    <dbReference type="NCBI Taxonomy" id="602072"/>
    <lineage>
        <taxon>Eukaryota</taxon>
        <taxon>Fungi</taxon>
        <taxon>Dikarya</taxon>
        <taxon>Ascomycota</taxon>
        <taxon>Pezizomycotina</taxon>
        <taxon>Eurotiomycetes</taxon>
        <taxon>Eurotiomycetidae</taxon>
        <taxon>Eurotiales</taxon>
        <taxon>Aspergillaceae</taxon>
        <taxon>Aspergillus</taxon>
        <taxon>Aspergillus subgen. Circumdati</taxon>
    </lineage>
</organism>
<keyword evidence="7" id="KW-0653">Protein transport</keyword>
<dbReference type="InterPro" id="IPR021056">
    <property type="entry name" value="Mt_import_IM_translocase_Tim54"/>
</dbReference>
<evidence type="ECO:0000256" key="8">
    <source>
        <dbReference type="ARBA" id="ARBA00022989"/>
    </source>
</evidence>
<keyword evidence="5 13" id="KW-0812">Transmembrane</keyword>
<proteinExistence type="inferred from homology"/>
<feature type="transmembrane region" description="Helical" evidence="13">
    <location>
        <begin position="47"/>
        <end position="64"/>
    </location>
</feature>
<dbReference type="OrthoDB" id="5598305at2759"/>
<reference evidence="15" key="1">
    <citation type="journal article" date="2017" name="Genome Biol.">
        <title>Comparative genomics reveals high biological diversity and specific adaptations in the industrially and medically important fungal genus Aspergillus.</title>
        <authorList>
            <person name="de Vries R.P."/>
            <person name="Riley R."/>
            <person name="Wiebenga A."/>
            <person name="Aguilar-Osorio G."/>
            <person name="Amillis S."/>
            <person name="Uchima C.A."/>
            <person name="Anderluh G."/>
            <person name="Asadollahi M."/>
            <person name="Askin M."/>
            <person name="Barry K."/>
            <person name="Battaglia E."/>
            <person name="Bayram O."/>
            <person name="Benocci T."/>
            <person name="Braus-Stromeyer S.A."/>
            <person name="Caldana C."/>
            <person name="Canovas D."/>
            <person name="Cerqueira G.C."/>
            <person name="Chen F."/>
            <person name="Chen W."/>
            <person name="Choi C."/>
            <person name="Clum A."/>
            <person name="Dos Santos R.A."/>
            <person name="Damasio A.R."/>
            <person name="Diallinas G."/>
            <person name="Emri T."/>
            <person name="Fekete E."/>
            <person name="Flipphi M."/>
            <person name="Freyberg S."/>
            <person name="Gallo A."/>
            <person name="Gournas C."/>
            <person name="Habgood R."/>
            <person name="Hainaut M."/>
            <person name="Harispe M.L."/>
            <person name="Henrissat B."/>
            <person name="Hilden K.S."/>
            <person name="Hope R."/>
            <person name="Hossain A."/>
            <person name="Karabika E."/>
            <person name="Karaffa L."/>
            <person name="Karanyi Z."/>
            <person name="Krasevec N."/>
            <person name="Kuo A."/>
            <person name="Kusch H."/>
            <person name="LaButti K."/>
            <person name="Lagendijk E.L."/>
            <person name="Lapidus A."/>
            <person name="Levasseur A."/>
            <person name="Lindquist E."/>
            <person name="Lipzen A."/>
            <person name="Logrieco A.F."/>
            <person name="MacCabe A."/>
            <person name="Maekelae M.R."/>
            <person name="Malavazi I."/>
            <person name="Melin P."/>
            <person name="Meyer V."/>
            <person name="Mielnichuk N."/>
            <person name="Miskei M."/>
            <person name="Molnar A.P."/>
            <person name="Mule G."/>
            <person name="Ngan C.Y."/>
            <person name="Orejas M."/>
            <person name="Orosz E."/>
            <person name="Ouedraogo J.P."/>
            <person name="Overkamp K.M."/>
            <person name="Park H.-S."/>
            <person name="Perrone G."/>
            <person name="Piumi F."/>
            <person name="Punt P.J."/>
            <person name="Ram A.F."/>
            <person name="Ramon A."/>
            <person name="Rauscher S."/>
            <person name="Record E."/>
            <person name="Riano-Pachon D.M."/>
            <person name="Robert V."/>
            <person name="Roehrig J."/>
            <person name="Ruller R."/>
            <person name="Salamov A."/>
            <person name="Salih N.S."/>
            <person name="Samson R.A."/>
            <person name="Sandor E."/>
            <person name="Sanguinetti M."/>
            <person name="Schuetze T."/>
            <person name="Sepcic K."/>
            <person name="Shelest E."/>
            <person name="Sherlock G."/>
            <person name="Sophianopoulou V."/>
            <person name="Squina F.M."/>
            <person name="Sun H."/>
            <person name="Susca A."/>
            <person name="Todd R.B."/>
            <person name="Tsang A."/>
            <person name="Unkles S.E."/>
            <person name="van de Wiele N."/>
            <person name="van Rossen-Uffink D."/>
            <person name="Oliveira J.V."/>
            <person name="Vesth T.C."/>
            <person name="Visser J."/>
            <person name="Yu J.-H."/>
            <person name="Zhou M."/>
            <person name="Andersen M.R."/>
            <person name="Archer D.B."/>
            <person name="Baker S.E."/>
            <person name="Benoit I."/>
            <person name="Brakhage A.A."/>
            <person name="Braus G.H."/>
            <person name="Fischer R."/>
            <person name="Frisvad J.C."/>
            <person name="Goldman G.H."/>
            <person name="Houbraken J."/>
            <person name="Oakley B."/>
            <person name="Pocsi I."/>
            <person name="Scazzocchio C."/>
            <person name="Seiboth B."/>
            <person name="vanKuyk P.A."/>
            <person name="Wortman J."/>
            <person name="Dyer P.S."/>
            <person name="Grigoriev I.V."/>
        </authorList>
    </citation>
    <scope>NUCLEOTIDE SEQUENCE [LARGE SCALE GENOMIC DNA]</scope>
    <source>
        <strain evidence="15">ITEM 5010</strain>
    </source>
</reference>
<evidence type="ECO:0000256" key="5">
    <source>
        <dbReference type="ARBA" id="ARBA00022692"/>
    </source>
</evidence>
<feature type="region of interest" description="Disordered" evidence="12">
    <location>
        <begin position="209"/>
        <end position="292"/>
    </location>
</feature>
<gene>
    <name evidence="14" type="ORF">ASPCADRAFT_146071</name>
</gene>
<keyword evidence="15" id="KW-1185">Reference proteome</keyword>
<sequence>MAESSNSAAASGPAQSAASSSAPKAPNPAFRMLGMPNLRMKLPSRNWMIFFTITGSFAAAVIYDRKEKRRAQRKWGDLVAHLSKESLPIEQTRRKITVFLSAPPGDGLRVARDHFKEYVKPILVAAALDYQVIEGRREGDIRAGFAERIRKFRRKAGEPSTVVEETNTEDIVMTARTQMGVTEEPGPKGDLIIGRHTWKEYIRGLHEGWLGPLDPPPPPPTEEPAFSPEVAETGTPTEGTPATETSSENKLEGDANAPEKEKKDEKPAKPVGPTPTYLSPTDYSSQPLPPTLPQSLEGSVPIAFPHILGFLNTPIRLYRYLNQRHLAESVGRDVAAMVLASYSRPYTTGSSSFDSDSDSPIATSEDPLATTYEQQTILEDEEKEWHKSVHRKDEANPDKEREWLNDIVLDPRIASRMHRYTISPEEDARAQRILERQEYILGEERPVPVPFWKHMWIKYGYGEDEETLKRKPILGNLDEE</sequence>
<evidence type="ECO:0000256" key="1">
    <source>
        <dbReference type="ARBA" id="ARBA00004434"/>
    </source>
</evidence>
<keyword evidence="9" id="KW-0811">Translocation</keyword>
<accession>A0A1R3RMV4</accession>
<comment type="similarity">
    <text evidence="2">Belongs to the TIM54 family.</text>
</comment>
<keyword evidence="10" id="KW-0496">Mitochondrion</keyword>
<evidence type="ECO:0000313" key="15">
    <source>
        <dbReference type="Proteomes" id="UP000188318"/>
    </source>
</evidence>
<dbReference type="EMBL" id="KV907499">
    <property type="protein sequence ID" value="OOF95779.1"/>
    <property type="molecule type" value="Genomic_DNA"/>
</dbReference>
<keyword evidence="8 13" id="KW-1133">Transmembrane helix</keyword>